<evidence type="ECO:0000313" key="3">
    <source>
        <dbReference type="Proteomes" id="UP001623330"/>
    </source>
</evidence>
<accession>A0ABR4NY65</accession>
<proteinExistence type="predicted"/>
<feature type="compositionally biased region" description="Low complexity" evidence="1">
    <location>
        <begin position="458"/>
        <end position="474"/>
    </location>
</feature>
<keyword evidence="3" id="KW-1185">Reference proteome</keyword>
<comment type="caution">
    <text evidence="2">The sequence shown here is derived from an EMBL/GenBank/DDBJ whole genome shotgun (WGS) entry which is preliminary data.</text>
</comment>
<dbReference type="Proteomes" id="UP001623330">
    <property type="component" value="Unassembled WGS sequence"/>
</dbReference>
<feature type="compositionally biased region" description="Low complexity" evidence="1">
    <location>
        <begin position="440"/>
        <end position="450"/>
    </location>
</feature>
<feature type="region of interest" description="Disordered" evidence="1">
    <location>
        <begin position="306"/>
        <end position="337"/>
    </location>
</feature>
<feature type="compositionally biased region" description="Polar residues" evidence="1">
    <location>
        <begin position="312"/>
        <end position="321"/>
    </location>
</feature>
<dbReference type="EMBL" id="JBEVYD010000004">
    <property type="protein sequence ID" value="KAL3233806.1"/>
    <property type="molecule type" value="Genomic_DNA"/>
</dbReference>
<reference evidence="2 3" key="1">
    <citation type="submission" date="2024-05" db="EMBL/GenBank/DDBJ databases">
        <title>Long read based assembly of the Candida bracarensis genome reveals expanded adhesin content.</title>
        <authorList>
            <person name="Marcet-Houben M."/>
            <person name="Ksiezopolska E."/>
            <person name="Gabaldon T."/>
        </authorList>
    </citation>
    <scope>NUCLEOTIDE SEQUENCE [LARGE SCALE GENOMIC DNA]</scope>
    <source>
        <strain evidence="2 3">CBM6</strain>
    </source>
</reference>
<organism evidence="2 3">
    <name type="scientific">Nakaseomyces bracarensis</name>
    <dbReference type="NCBI Taxonomy" id="273131"/>
    <lineage>
        <taxon>Eukaryota</taxon>
        <taxon>Fungi</taxon>
        <taxon>Dikarya</taxon>
        <taxon>Ascomycota</taxon>
        <taxon>Saccharomycotina</taxon>
        <taxon>Saccharomycetes</taxon>
        <taxon>Saccharomycetales</taxon>
        <taxon>Saccharomycetaceae</taxon>
        <taxon>Nakaseomyces</taxon>
    </lineage>
</organism>
<protein>
    <submittedName>
        <fullName evidence="2">Uncharacterized protein</fullName>
    </submittedName>
</protein>
<feature type="region of interest" description="Disordered" evidence="1">
    <location>
        <begin position="438"/>
        <end position="480"/>
    </location>
</feature>
<evidence type="ECO:0000256" key="1">
    <source>
        <dbReference type="SAM" id="MobiDB-lite"/>
    </source>
</evidence>
<evidence type="ECO:0000313" key="2">
    <source>
        <dbReference type="EMBL" id="KAL3233806.1"/>
    </source>
</evidence>
<name>A0ABR4NY65_9SACH</name>
<feature type="region of interest" description="Disordered" evidence="1">
    <location>
        <begin position="380"/>
        <end position="403"/>
    </location>
</feature>
<gene>
    <name evidence="2" type="ORF">RNJ44_03846</name>
</gene>
<sequence>MDPIISRFKELDVGSLGDDEGRESKVNVVREVMDEQMLDGDVLRMCETAVQSYSDLLKLEFVTTRSWYVTALYDSVLIRFGMKLEGAKTIMAVRGEEFYKDLALKSIKKCDKSAVGLESLVDQVGSVRDFISEATGNLENLEPLVSDSYTLLFELWVVTNREIRHFQKVIAGIFMRSKLLLIDHELTRIKESVHQSKDKENADKLESTIVSYRSFLKIFLAQLQDAEATSTTESNQDAFDECLRVFFDIESMFQALNFNWLNKENRQLKEMNKALEESTSSLPTIDEATETGAMTSFVDEYLEHPNDMPFQQVPSTANHGKSSSTSSSISSASSSYTFSPVTKSYHSLSTSSYDDNSPYLDYNSLSSKERLDSGLKHFTASSTTIQNPEPRDQKFNTQNLDDDSGSETYLLMEKTNLSKELPKLLNAFNNAKRLEQELKSAASATTNSNDSSEENLRESSTNSRESSTDPSSNENSLSKSQILSNSMLQNNLLDKKKEDLKHNMDFWFNPKRAPNLPSGYNNPLFSKLSTNQAQQHTGFKSNFLNNLYGLNQTYEKK</sequence>
<feature type="compositionally biased region" description="Low complexity" evidence="1">
    <location>
        <begin position="322"/>
        <end position="335"/>
    </location>
</feature>